<evidence type="ECO:0008006" key="3">
    <source>
        <dbReference type="Google" id="ProtNLM"/>
    </source>
</evidence>
<organism evidence="1 2">
    <name type="scientific">Mycena metata</name>
    <dbReference type="NCBI Taxonomy" id="1033252"/>
    <lineage>
        <taxon>Eukaryota</taxon>
        <taxon>Fungi</taxon>
        <taxon>Dikarya</taxon>
        <taxon>Basidiomycota</taxon>
        <taxon>Agaricomycotina</taxon>
        <taxon>Agaricomycetes</taxon>
        <taxon>Agaricomycetidae</taxon>
        <taxon>Agaricales</taxon>
        <taxon>Marasmiineae</taxon>
        <taxon>Mycenaceae</taxon>
        <taxon>Mycena</taxon>
    </lineage>
</organism>
<protein>
    <recommendedName>
        <fullName evidence="3">F-box domain-containing protein</fullName>
    </recommendedName>
</protein>
<reference evidence="1" key="1">
    <citation type="submission" date="2023-03" db="EMBL/GenBank/DDBJ databases">
        <title>Massive genome expansion in bonnet fungi (Mycena s.s.) driven by repeated elements and novel gene families across ecological guilds.</title>
        <authorList>
            <consortium name="Lawrence Berkeley National Laboratory"/>
            <person name="Harder C.B."/>
            <person name="Miyauchi S."/>
            <person name="Viragh M."/>
            <person name="Kuo A."/>
            <person name="Thoen E."/>
            <person name="Andreopoulos B."/>
            <person name="Lu D."/>
            <person name="Skrede I."/>
            <person name="Drula E."/>
            <person name="Henrissat B."/>
            <person name="Morin E."/>
            <person name="Kohler A."/>
            <person name="Barry K."/>
            <person name="LaButti K."/>
            <person name="Morin E."/>
            <person name="Salamov A."/>
            <person name="Lipzen A."/>
            <person name="Mereny Z."/>
            <person name="Hegedus B."/>
            <person name="Baldrian P."/>
            <person name="Stursova M."/>
            <person name="Weitz H."/>
            <person name="Taylor A."/>
            <person name="Grigoriev I.V."/>
            <person name="Nagy L.G."/>
            <person name="Martin F."/>
            <person name="Kauserud H."/>
        </authorList>
    </citation>
    <scope>NUCLEOTIDE SEQUENCE</scope>
    <source>
        <strain evidence="1">CBHHK182m</strain>
    </source>
</reference>
<dbReference type="Proteomes" id="UP001215598">
    <property type="component" value="Unassembled WGS sequence"/>
</dbReference>
<comment type="caution">
    <text evidence="1">The sequence shown here is derived from an EMBL/GenBank/DDBJ whole genome shotgun (WGS) entry which is preliminary data.</text>
</comment>
<proteinExistence type="predicted"/>
<dbReference type="CDD" id="cd09917">
    <property type="entry name" value="F-box_SF"/>
    <property type="match status" value="1"/>
</dbReference>
<accession>A0AAD7K999</accession>
<gene>
    <name evidence="1" type="ORF">B0H16DRAFT_1499407</name>
</gene>
<name>A0AAD7K999_9AGAR</name>
<dbReference type="InterPro" id="IPR032675">
    <property type="entry name" value="LRR_dom_sf"/>
</dbReference>
<dbReference type="EMBL" id="JARKIB010000005">
    <property type="protein sequence ID" value="KAJ7779615.1"/>
    <property type="molecule type" value="Genomic_DNA"/>
</dbReference>
<evidence type="ECO:0000313" key="2">
    <source>
        <dbReference type="Proteomes" id="UP001215598"/>
    </source>
</evidence>
<dbReference type="SUPFAM" id="SSF52047">
    <property type="entry name" value="RNI-like"/>
    <property type="match status" value="1"/>
</dbReference>
<dbReference type="AlphaFoldDB" id="A0AAD7K999"/>
<keyword evidence="2" id="KW-1185">Reference proteome</keyword>
<sequence length="524" mass="58970">MSYTAPIPVEIWNRCWSYCPSRRLQRLALVCHLFRDICQPLLFSEQTFQAPDVDDITAQNWTRLRERIISDTGRLSQIRASHHLSAVCSLRFTGSFELGSPENYPEAVGISQLNEAYLPALRSFRTTLSQYSRLSILFLSNLTIDTPFRHALSALPRLVYLTLEDCDIACRLAAPLPLRHLTISGSLSEQTGPKCPLRIVSPQVLRSMYLLDTSDTHSIFVAFVPGTEYPDLTTLKISLTTDLATRFFAFLHDCPRLEQLEILSAPPSDSIEQDLASSAIPLLNSFSGPISLAEMFVCGRPVTAAHLTLAGDEPRDLGSHVMSVLRRIAQNSVPLKSLGIHPVRGGLAVFAVVYELFPRLTKLGIRFFEERGYYLPNFSERGMAEEDEEEDGDSDADEEYVEAHEVVTEDGVSIRIPEFNRFPKSPIIAAIEVNSAGLPQHPPTYFTGLMDWLCLRHAELPPRLQELSLWSFQPTRPALLSVPQQRRAIIMVSSRLPELRVLRFSEDGSCHWHLRDGVWSAIER</sequence>
<evidence type="ECO:0000313" key="1">
    <source>
        <dbReference type="EMBL" id="KAJ7779615.1"/>
    </source>
</evidence>
<dbReference type="Gene3D" id="3.80.10.10">
    <property type="entry name" value="Ribonuclease Inhibitor"/>
    <property type="match status" value="1"/>
</dbReference>